<proteinExistence type="predicted"/>
<evidence type="ECO:0000313" key="8">
    <source>
        <dbReference type="Proteomes" id="UP001243009"/>
    </source>
</evidence>
<evidence type="ECO:0000256" key="2">
    <source>
        <dbReference type="ARBA" id="ARBA00004613"/>
    </source>
</evidence>
<keyword evidence="4" id="KW-0964">Secreted</keyword>
<dbReference type="CDD" id="cd09110">
    <property type="entry name" value="PLDc_CLS_1"/>
    <property type="match status" value="1"/>
</dbReference>
<feature type="domain" description="PLD phosphodiesterase" evidence="6">
    <location>
        <begin position="335"/>
        <end position="362"/>
    </location>
</feature>
<dbReference type="InterPro" id="IPR025202">
    <property type="entry name" value="PLD-like_dom"/>
</dbReference>
<dbReference type="PROSITE" id="PS50035">
    <property type="entry name" value="PLD"/>
    <property type="match status" value="2"/>
</dbReference>
<dbReference type="CDD" id="cd09159">
    <property type="entry name" value="PLDc_ybhO_like_2"/>
    <property type="match status" value="1"/>
</dbReference>
<dbReference type="EMBL" id="JAUTWS010000008">
    <property type="protein sequence ID" value="MDO9708725.1"/>
    <property type="molecule type" value="Genomic_DNA"/>
</dbReference>
<dbReference type="Gene3D" id="3.30.870.10">
    <property type="entry name" value="Endonuclease Chain A"/>
    <property type="match status" value="2"/>
</dbReference>
<dbReference type="RefSeq" id="WP_305103594.1">
    <property type="nucleotide sequence ID" value="NZ_JAUTWS010000008.1"/>
</dbReference>
<dbReference type="PANTHER" id="PTHR21248">
    <property type="entry name" value="CARDIOLIPIN SYNTHASE"/>
    <property type="match status" value="1"/>
</dbReference>
<evidence type="ECO:0000256" key="5">
    <source>
        <dbReference type="ARBA" id="ARBA00029594"/>
    </source>
</evidence>
<protein>
    <recommendedName>
        <fullName evidence="3">Phospholipase D</fullName>
    </recommendedName>
    <alternativeName>
        <fullName evidence="5">Choline phosphatase</fullName>
    </alternativeName>
</protein>
<comment type="caution">
    <text evidence="7">The sequence shown here is derived from an EMBL/GenBank/DDBJ whole genome shotgun (WGS) entry which is preliminary data.</text>
</comment>
<feature type="domain" description="PLD phosphodiesterase" evidence="6">
    <location>
        <begin position="151"/>
        <end position="178"/>
    </location>
</feature>
<evidence type="ECO:0000313" key="7">
    <source>
        <dbReference type="EMBL" id="MDO9708725.1"/>
    </source>
</evidence>
<evidence type="ECO:0000259" key="6">
    <source>
        <dbReference type="PROSITE" id="PS50035"/>
    </source>
</evidence>
<sequence length="422" mass="45620">MGGLALGLPALAGCASIPVLPDGPADPMERHALVAEALDGAPLTEGNKVDVLDGGGAAFAAIFRAIAEARDYVHLEYYTLEDVLVPGTMGPHLFDLLAVKLRQGVAVNLIHDGFGSSATPAGAFEALRAAGARVIVFNPMDPLEAKRGWAPNARDHRKIMVVDGRIGATGGVNLSRVYQNPCQVETAPQDPETACWRDTALRIEGPAVASLQRLFLETWSKQGGEPLPRRDWFPRLDARGPARVRILGSAPGEKEPRYYVTLMSAIAAARQRIWLCTGYFVPTWQQRRALRAAARRGVQVRLLLPSVSDAPPALDAQHAAYDDMLEAGIGIREVQGAILHAKLAVVDGVWSAIGSSNLDRRSVAWNNEVDAVVLGSDTAARLEALLQRDWERAKPVTLAEWEARGLGERIREQTSRLVIDLL</sequence>
<evidence type="ECO:0000256" key="3">
    <source>
        <dbReference type="ARBA" id="ARBA00018392"/>
    </source>
</evidence>
<keyword evidence="8" id="KW-1185">Reference proteome</keyword>
<reference evidence="7 8" key="1">
    <citation type="submission" date="2023-08" db="EMBL/GenBank/DDBJ databases">
        <title>The draft genome sequence of Paracraurococcus sp. LOR1-02.</title>
        <authorList>
            <person name="Kingkaew E."/>
            <person name="Tanasupawat S."/>
        </authorList>
    </citation>
    <scope>NUCLEOTIDE SEQUENCE [LARGE SCALE GENOMIC DNA]</scope>
    <source>
        <strain evidence="7 8">LOR1-02</strain>
    </source>
</reference>
<name>A0ABT9DXU0_9PROT</name>
<dbReference type="Proteomes" id="UP001243009">
    <property type="component" value="Unassembled WGS sequence"/>
</dbReference>
<comment type="function">
    <text evidence="1">Could be a virulence factor.</text>
</comment>
<comment type="subcellular location">
    <subcellularLocation>
        <location evidence="2">Secreted</location>
    </subcellularLocation>
</comment>
<organism evidence="7 8">
    <name type="scientific">Paracraurococcus lichenis</name>
    <dbReference type="NCBI Taxonomy" id="3064888"/>
    <lineage>
        <taxon>Bacteria</taxon>
        <taxon>Pseudomonadati</taxon>
        <taxon>Pseudomonadota</taxon>
        <taxon>Alphaproteobacteria</taxon>
        <taxon>Acetobacterales</taxon>
        <taxon>Roseomonadaceae</taxon>
        <taxon>Paracraurococcus</taxon>
    </lineage>
</organism>
<dbReference type="Pfam" id="PF13091">
    <property type="entry name" value="PLDc_2"/>
    <property type="match status" value="2"/>
</dbReference>
<gene>
    <name evidence="7" type="ORF">Q7A36_10270</name>
</gene>
<dbReference type="InterPro" id="IPR001736">
    <property type="entry name" value="PLipase_D/transphosphatidylase"/>
</dbReference>
<accession>A0ABT9DXU0</accession>
<dbReference type="PANTHER" id="PTHR21248:SF22">
    <property type="entry name" value="PHOSPHOLIPASE D"/>
    <property type="match status" value="1"/>
</dbReference>
<dbReference type="SUPFAM" id="SSF56024">
    <property type="entry name" value="Phospholipase D/nuclease"/>
    <property type="match status" value="2"/>
</dbReference>
<evidence type="ECO:0000256" key="4">
    <source>
        <dbReference type="ARBA" id="ARBA00022525"/>
    </source>
</evidence>
<evidence type="ECO:0000256" key="1">
    <source>
        <dbReference type="ARBA" id="ARBA00003145"/>
    </source>
</evidence>
<dbReference type="SMART" id="SM00155">
    <property type="entry name" value="PLDc"/>
    <property type="match status" value="2"/>
</dbReference>